<evidence type="ECO:0000313" key="3">
    <source>
        <dbReference type="EMBL" id="MBP2437812.1"/>
    </source>
</evidence>
<evidence type="ECO:0000259" key="2">
    <source>
        <dbReference type="Pfam" id="PF07811"/>
    </source>
</evidence>
<keyword evidence="1" id="KW-0472">Membrane</keyword>
<comment type="caution">
    <text evidence="3">The sequence shown here is derived from an EMBL/GenBank/DDBJ whole genome shotgun (WGS) entry which is preliminary data.</text>
</comment>
<evidence type="ECO:0000256" key="1">
    <source>
        <dbReference type="SAM" id="Phobius"/>
    </source>
</evidence>
<proteinExistence type="predicted"/>
<organism evidence="3 4">
    <name type="scientific">Microbacterium amylolyticum</name>
    <dbReference type="NCBI Taxonomy" id="936337"/>
    <lineage>
        <taxon>Bacteria</taxon>
        <taxon>Bacillati</taxon>
        <taxon>Actinomycetota</taxon>
        <taxon>Actinomycetes</taxon>
        <taxon>Micrococcales</taxon>
        <taxon>Microbacteriaceae</taxon>
        <taxon>Microbacterium</taxon>
    </lineage>
</organism>
<gene>
    <name evidence="3" type="ORF">JOF34_002398</name>
</gene>
<keyword evidence="1" id="KW-0812">Transmembrane</keyword>
<sequence>MNGDAERGSAPVDFILVGVLLTALTLAVLQLGFAAYTHNVVKDAAVEGAHYAALADNTVADGEERTRRIIARSFGEDAVTLVVGSQARRHGVPIVTMVVSARLPVIGNIGIPNGTVVTAHAPAQIPG</sequence>
<name>A0ABS4ZKJ1_9MICO</name>
<dbReference type="Pfam" id="PF07811">
    <property type="entry name" value="TadE"/>
    <property type="match status" value="1"/>
</dbReference>
<dbReference type="Proteomes" id="UP001519362">
    <property type="component" value="Unassembled WGS sequence"/>
</dbReference>
<dbReference type="EMBL" id="JAGIOL010000001">
    <property type="protein sequence ID" value="MBP2437812.1"/>
    <property type="molecule type" value="Genomic_DNA"/>
</dbReference>
<accession>A0ABS4ZKJ1</accession>
<reference evidence="3 4" key="1">
    <citation type="submission" date="2021-03" db="EMBL/GenBank/DDBJ databases">
        <title>Sequencing the genomes of 1000 actinobacteria strains.</title>
        <authorList>
            <person name="Klenk H.-P."/>
        </authorList>
    </citation>
    <scope>NUCLEOTIDE SEQUENCE [LARGE SCALE GENOMIC DNA]</scope>
    <source>
        <strain evidence="3 4">DSM 24221</strain>
    </source>
</reference>
<keyword evidence="1" id="KW-1133">Transmembrane helix</keyword>
<protein>
    <submittedName>
        <fullName evidence="3">Flp pilus assembly protein TadG</fullName>
    </submittedName>
</protein>
<keyword evidence="4" id="KW-1185">Reference proteome</keyword>
<dbReference type="InterPro" id="IPR012495">
    <property type="entry name" value="TadE-like_dom"/>
</dbReference>
<feature type="domain" description="TadE-like" evidence="2">
    <location>
        <begin position="8"/>
        <end position="49"/>
    </location>
</feature>
<feature type="transmembrane region" description="Helical" evidence="1">
    <location>
        <begin position="12"/>
        <end position="36"/>
    </location>
</feature>
<evidence type="ECO:0000313" key="4">
    <source>
        <dbReference type="Proteomes" id="UP001519362"/>
    </source>
</evidence>
<dbReference type="RefSeq" id="WP_165132990.1">
    <property type="nucleotide sequence ID" value="NZ_CP049253.1"/>
</dbReference>